<dbReference type="PANTHER" id="PTHR35391">
    <property type="entry name" value="C2H2-TYPE DOMAIN-CONTAINING PROTEIN-RELATED"/>
    <property type="match status" value="1"/>
</dbReference>
<dbReference type="EMBL" id="MU865936">
    <property type="protein sequence ID" value="KAK4449677.1"/>
    <property type="molecule type" value="Genomic_DNA"/>
</dbReference>
<evidence type="ECO:0000259" key="1">
    <source>
        <dbReference type="Pfam" id="PF26082"/>
    </source>
</evidence>
<proteinExistence type="predicted"/>
<keyword evidence="3" id="KW-1185">Reference proteome</keyword>
<reference evidence="2" key="1">
    <citation type="journal article" date="2023" name="Mol. Phylogenet. Evol.">
        <title>Genome-scale phylogeny and comparative genomics of the fungal order Sordariales.</title>
        <authorList>
            <person name="Hensen N."/>
            <person name="Bonometti L."/>
            <person name="Westerberg I."/>
            <person name="Brannstrom I.O."/>
            <person name="Guillou S."/>
            <person name="Cros-Aarteil S."/>
            <person name="Calhoun S."/>
            <person name="Haridas S."/>
            <person name="Kuo A."/>
            <person name="Mondo S."/>
            <person name="Pangilinan J."/>
            <person name="Riley R."/>
            <person name="LaButti K."/>
            <person name="Andreopoulos B."/>
            <person name="Lipzen A."/>
            <person name="Chen C."/>
            <person name="Yan M."/>
            <person name="Daum C."/>
            <person name="Ng V."/>
            <person name="Clum A."/>
            <person name="Steindorff A."/>
            <person name="Ohm R.A."/>
            <person name="Martin F."/>
            <person name="Silar P."/>
            <person name="Natvig D.O."/>
            <person name="Lalanne C."/>
            <person name="Gautier V."/>
            <person name="Ament-Velasquez S.L."/>
            <person name="Kruys A."/>
            <person name="Hutchinson M.I."/>
            <person name="Powell A.J."/>
            <person name="Barry K."/>
            <person name="Miller A.N."/>
            <person name="Grigoriev I.V."/>
            <person name="Debuchy R."/>
            <person name="Gladieux P."/>
            <person name="Hiltunen Thoren M."/>
            <person name="Johannesson H."/>
        </authorList>
    </citation>
    <scope>NUCLEOTIDE SEQUENCE</scope>
    <source>
        <strain evidence="2">PSN243</strain>
    </source>
</reference>
<feature type="domain" description="Oxidoreductase acuF-like C2H2 type zinc-finger" evidence="1">
    <location>
        <begin position="154"/>
        <end position="175"/>
    </location>
</feature>
<accession>A0AAV9GQE7</accession>
<sequence>MAILVRRQKPRGRLPSTITGFIPADSSLDITGVSDRFPRLRREAPWLTQRLGNAIAQRRDIIRYRQQHRRKLAEAAVDSADPIADAESTMATTYLEDPHSADAITLSRLLVDKRASICTFATSFMSSGSEDLDIGHRIPDLDRLVLDGLQLAYGEPFECPYCRTIQMAENLIEWR</sequence>
<evidence type="ECO:0000313" key="3">
    <source>
        <dbReference type="Proteomes" id="UP001321760"/>
    </source>
</evidence>
<dbReference type="PANTHER" id="PTHR35391:SF7">
    <property type="entry name" value="C2H2-TYPE DOMAIN-CONTAINING PROTEIN"/>
    <property type="match status" value="1"/>
</dbReference>
<comment type="caution">
    <text evidence="2">The sequence shown here is derived from an EMBL/GenBank/DDBJ whole genome shotgun (WGS) entry which is preliminary data.</text>
</comment>
<dbReference type="InterPro" id="IPR058925">
    <property type="entry name" value="zf-C2H2_AcuF"/>
</dbReference>
<evidence type="ECO:0000313" key="2">
    <source>
        <dbReference type="EMBL" id="KAK4449677.1"/>
    </source>
</evidence>
<dbReference type="Proteomes" id="UP001321760">
    <property type="component" value="Unassembled WGS sequence"/>
</dbReference>
<gene>
    <name evidence="2" type="ORF">QBC34DRAFT_380135</name>
</gene>
<organism evidence="2 3">
    <name type="scientific">Podospora aff. communis PSN243</name>
    <dbReference type="NCBI Taxonomy" id="3040156"/>
    <lineage>
        <taxon>Eukaryota</taxon>
        <taxon>Fungi</taxon>
        <taxon>Dikarya</taxon>
        <taxon>Ascomycota</taxon>
        <taxon>Pezizomycotina</taxon>
        <taxon>Sordariomycetes</taxon>
        <taxon>Sordariomycetidae</taxon>
        <taxon>Sordariales</taxon>
        <taxon>Podosporaceae</taxon>
        <taxon>Podospora</taxon>
    </lineage>
</organism>
<dbReference type="Pfam" id="PF26082">
    <property type="entry name" value="zf-C2H2_AcuF"/>
    <property type="match status" value="1"/>
</dbReference>
<name>A0AAV9GQE7_9PEZI</name>
<protein>
    <recommendedName>
        <fullName evidence="1">Oxidoreductase acuF-like C2H2 type zinc-finger domain-containing protein</fullName>
    </recommendedName>
</protein>
<dbReference type="AlphaFoldDB" id="A0AAV9GQE7"/>
<reference evidence="2" key="2">
    <citation type="submission" date="2023-05" db="EMBL/GenBank/DDBJ databases">
        <authorList>
            <consortium name="Lawrence Berkeley National Laboratory"/>
            <person name="Steindorff A."/>
            <person name="Hensen N."/>
            <person name="Bonometti L."/>
            <person name="Westerberg I."/>
            <person name="Brannstrom I.O."/>
            <person name="Guillou S."/>
            <person name="Cros-Aarteil S."/>
            <person name="Calhoun S."/>
            <person name="Haridas S."/>
            <person name="Kuo A."/>
            <person name="Mondo S."/>
            <person name="Pangilinan J."/>
            <person name="Riley R."/>
            <person name="Labutti K."/>
            <person name="Andreopoulos B."/>
            <person name="Lipzen A."/>
            <person name="Chen C."/>
            <person name="Yanf M."/>
            <person name="Daum C."/>
            <person name="Ng V."/>
            <person name="Clum A."/>
            <person name="Ohm R."/>
            <person name="Martin F."/>
            <person name="Silar P."/>
            <person name="Natvig D."/>
            <person name="Lalanne C."/>
            <person name="Gautier V."/>
            <person name="Ament-Velasquez S.L."/>
            <person name="Kruys A."/>
            <person name="Hutchinson M.I."/>
            <person name="Powell A.J."/>
            <person name="Barry K."/>
            <person name="Miller A.N."/>
            <person name="Grigoriev I.V."/>
            <person name="Debuchy R."/>
            <person name="Gladieux P."/>
            <person name="Thoren M.H."/>
            <person name="Johannesson H."/>
        </authorList>
    </citation>
    <scope>NUCLEOTIDE SEQUENCE</scope>
    <source>
        <strain evidence="2">PSN243</strain>
    </source>
</reference>